<reference evidence="2" key="2">
    <citation type="submission" date="2023-06" db="EMBL/GenBank/DDBJ databases">
        <authorList>
            <consortium name="Lawrence Berkeley National Laboratory"/>
            <person name="Haridas S."/>
            <person name="Hensen N."/>
            <person name="Bonometti L."/>
            <person name="Westerberg I."/>
            <person name="Brannstrom I.O."/>
            <person name="Guillou S."/>
            <person name="Cros-Aarteil S."/>
            <person name="Calhoun S."/>
            <person name="Kuo A."/>
            <person name="Mondo S."/>
            <person name="Pangilinan J."/>
            <person name="Riley R."/>
            <person name="Labutti K."/>
            <person name="Andreopoulos B."/>
            <person name="Lipzen A."/>
            <person name="Chen C."/>
            <person name="Yanf M."/>
            <person name="Daum C."/>
            <person name="Ng V."/>
            <person name="Clum A."/>
            <person name="Steindorff A."/>
            <person name="Ohm R."/>
            <person name="Martin F."/>
            <person name="Silar P."/>
            <person name="Natvig D."/>
            <person name="Lalanne C."/>
            <person name="Gautier V."/>
            <person name="Ament-Velasquez S.L."/>
            <person name="Kruys A."/>
            <person name="Hutchinson M.I."/>
            <person name="Powell A.J."/>
            <person name="Barry K."/>
            <person name="Miller A.N."/>
            <person name="Grigoriev I.V."/>
            <person name="Debuchy R."/>
            <person name="Gladieux P."/>
            <person name="Thoren M.H."/>
            <person name="Johannesson H."/>
        </authorList>
    </citation>
    <scope>NUCLEOTIDE SEQUENCE</scope>
    <source>
        <strain evidence="2">CBS 314.62</strain>
    </source>
</reference>
<feature type="compositionally biased region" description="Basic residues" evidence="1">
    <location>
        <begin position="24"/>
        <end position="50"/>
    </location>
</feature>
<evidence type="ECO:0000313" key="2">
    <source>
        <dbReference type="EMBL" id="KAK3694809.1"/>
    </source>
</evidence>
<protein>
    <submittedName>
        <fullName evidence="2">Uncharacterized protein</fullName>
    </submittedName>
</protein>
<evidence type="ECO:0000313" key="3">
    <source>
        <dbReference type="Proteomes" id="UP001270362"/>
    </source>
</evidence>
<feature type="non-terminal residue" evidence="2">
    <location>
        <position position="352"/>
    </location>
</feature>
<reference evidence="2" key="1">
    <citation type="journal article" date="2023" name="Mol. Phylogenet. Evol.">
        <title>Genome-scale phylogeny and comparative genomics of the fungal order Sordariales.</title>
        <authorList>
            <person name="Hensen N."/>
            <person name="Bonometti L."/>
            <person name="Westerberg I."/>
            <person name="Brannstrom I.O."/>
            <person name="Guillou S."/>
            <person name="Cros-Aarteil S."/>
            <person name="Calhoun S."/>
            <person name="Haridas S."/>
            <person name="Kuo A."/>
            <person name="Mondo S."/>
            <person name="Pangilinan J."/>
            <person name="Riley R."/>
            <person name="LaButti K."/>
            <person name="Andreopoulos B."/>
            <person name="Lipzen A."/>
            <person name="Chen C."/>
            <person name="Yan M."/>
            <person name="Daum C."/>
            <person name="Ng V."/>
            <person name="Clum A."/>
            <person name="Steindorff A."/>
            <person name="Ohm R.A."/>
            <person name="Martin F."/>
            <person name="Silar P."/>
            <person name="Natvig D.O."/>
            <person name="Lalanne C."/>
            <person name="Gautier V."/>
            <person name="Ament-Velasquez S.L."/>
            <person name="Kruys A."/>
            <person name="Hutchinson M.I."/>
            <person name="Powell A.J."/>
            <person name="Barry K."/>
            <person name="Miller A.N."/>
            <person name="Grigoriev I.V."/>
            <person name="Debuchy R."/>
            <person name="Gladieux P."/>
            <person name="Hiltunen Thoren M."/>
            <person name="Johannesson H."/>
        </authorList>
    </citation>
    <scope>NUCLEOTIDE SEQUENCE</scope>
    <source>
        <strain evidence="2">CBS 314.62</strain>
    </source>
</reference>
<keyword evidence="3" id="KW-1185">Reference proteome</keyword>
<feature type="region of interest" description="Disordered" evidence="1">
    <location>
        <begin position="1"/>
        <end position="50"/>
    </location>
</feature>
<dbReference type="EMBL" id="JAULSO010000001">
    <property type="protein sequence ID" value="KAK3694809.1"/>
    <property type="molecule type" value="Genomic_DNA"/>
</dbReference>
<comment type="caution">
    <text evidence="2">The sequence shown here is derived from an EMBL/GenBank/DDBJ whole genome shotgun (WGS) entry which is preliminary data.</text>
</comment>
<dbReference type="AlphaFoldDB" id="A0AAE1CHR4"/>
<accession>A0AAE1CHR4</accession>
<sequence>MLRSQHRSPSSPRQTRRQPQAGPKTRKKEFRPKIPRGPILRKKIRRKQQKAVRTNLVLLAQPPPRATRTTSDPRDRHLIHRGDITGHTTSLKHLQRRLSSLVCCEEPRLMATSPTSKMTMTGLVKEIKVNVLGPLEVHLVRSLVSYAREEHGLTLRLYVGVSNLKEPQHKDQEPFSATFERHDSSTTTCQLCDQRGHTASKCQLFSWRQLDLGPFANISNMKHLTLTRDQECYQRLAERLGHICRNLISDHDQPPTSHRTMMKHILQTLSSDPGNIDVVYRHVLEEEFQDKWLCVKAMCDDDWEGEVWSVDNSCGYCKGGNKAEDPITLCYQIRPREGKMALYREVGIIRVS</sequence>
<evidence type="ECO:0000256" key="1">
    <source>
        <dbReference type="SAM" id="MobiDB-lite"/>
    </source>
</evidence>
<organism evidence="2 3">
    <name type="scientific">Podospora appendiculata</name>
    <dbReference type="NCBI Taxonomy" id="314037"/>
    <lineage>
        <taxon>Eukaryota</taxon>
        <taxon>Fungi</taxon>
        <taxon>Dikarya</taxon>
        <taxon>Ascomycota</taxon>
        <taxon>Pezizomycotina</taxon>
        <taxon>Sordariomycetes</taxon>
        <taxon>Sordariomycetidae</taxon>
        <taxon>Sordariales</taxon>
        <taxon>Podosporaceae</taxon>
        <taxon>Podospora</taxon>
    </lineage>
</organism>
<name>A0AAE1CHR4_9PEZI</name>
<gene>
    <name evidence="2" type="ORF">B0T22DRAFT_453491</name>
</gene>
<dbReference type="Proteomes" id="UP001270362">
    <property type="component" value="Unassembled WGS sequence"/>
</dbReference>
<feature type="compositionally biased region" description="Low complexity" evidence="1">
    <location>
        <begin position="7"/>
        <end position="20"/>
    </location>
</feature>
<proteinExistence type="predicted"/>